<dbReference type="GO" id="GO:0007031">
    <property type="term" value="P:peroxisome organization"/>
    <property type="evidence" value="ECO:0007669"/>
    <property type="project" value="TreeGrafter"/>
</dbReference>
<evidence type="ECO:0000313" key="12">
    <source>
        <dbReference type="EMBL" id="ODV75039.1"/>
    </source>
</evidence>
<evidence type="ECO:0008006" key="14">
    <source>
        <dbReference type="Google" id="ProtNLM"/>
    </source>
</evidence>
<evidence type="ECO:0000313" key="13">
    <source>
        <dbReference type="Proteomes" id="UP000094389"/>
    </source>
</evidence>
<evidence type="ECO:0000256" key="5">
    <source>
        <dbReference type="ARBA" id="ARBA00022840"/>
    </source>
</evidence>
<dbReference type="InterPro" id="IPR017871">
    <property type="entry name" value="ABC_transporter-like_CS"/>
</dbReference>
<evidence type="ECO:0000256" key="1">
    <source>
        <dbReference type="ARBA" id="ARBA00008575"/>
    </source>
</evidence>
<dbReference type="PANTHER" id="PTHR11384:SF67">
    <property type="entry name" value="ATP-BINDING CASSETTE SUB-FAMILY D MEMBER 1"/>
    <property type="match status" value="1"/>
</dbReference>
<dbReference type="RefSeq" id="XP_020072078.1">
    <property type="nucleotide sequence ID" value="XM_020213615.1"/>
</dbReference>
<dbReference type="GO" id="GO:0005324">
    <property type="term" value="F:long-chain fatty acid transmembrane transporter activity"/>
    <property type="evidence" value="ECO:0007669"/>
    <property type="project" value="TreeGrafter"/>
</dbReference>
<sequence length="895" mass="102416">MSILSKLTDPRIREKEWRLIITNLVQLYKENRKHPSRHVVIFLATLLSSGVIGIGYVLNKVITDFKDKRDSRPLYRRSSSMLLSNGARQLFIPYRNRQKRVLIQPTEPEVFERDKFKFKNFAKNMKKDGDRMFSSKFLNQLMVVWQILIPSFKDRNTLLLVAQFFFLILRTWLSLLIAKLDGQIVKDIIGGKFKNFMRDLVYWFLMAVPSSYTNSIIKYLVKTIASNFRTNLMRYIHDMYLDSRMVYYKVMFNNRAVKDIDNFITRDVDRFASSLAALFSNIGKPMMDLVFFAVYLRDNLGTAGITGIFVNYFTTAYILKCFTPPFGKLSKEKSSLEGEYYNDHLNLINNGEEIAFYNGTMLEKIKINKVYNNMMDHIFKINRIKVRYTFLEDYLLKYTWSALGYLYISIPIFLASLQDDVKRSTEDRNMRQFIVNKRLMLSMADAGSRLMYSLKDISKLTGYTDRVFTLLTVLHQVHAAEFNYGDESDVNTLRGTVQYHYNGLRFEKINVIIPSKNGHDGIKLIKELDFSLKSNQSILILGMNGCGKTSIERIIAGLWPLYDGLLSKPSEDDVIYLPQRPYFSTGTLRDQIIYPLSYADMLDRGVTDLDLVQILREVKLEYLLDRECGLSYLDSVQEWKDVLSGGEKQRVQFARILFKNPKFVILDEATNAISSDIEAYLFDLLKQKKFAFITLSHRPLLIKYHDYLLEIQENGDWIFETMGSDQAITSIEKEIKQIEEKLKDVAKLEGRKHTLELLLDGHEVNDTIVTASKMLESSVEVIQEIETEPATISNATSKPSAKPLPKPLAKPGANLGRPSPVNVSNTTTTSGGSPRPSKPSPKPSLSSLKRSPSIISNSSSKSSSSTSSSKPPSKPGRGLKNTLKKAVSKKPPTSK</sequence>
<keyword evidence="4" id="KW-0547">Nucleotide-binding</keyword>
<dbReference type="PROSITE" id="PS00211">
    <property type="entry name" value="ABC_TRANSPORTER_1"/>
    <property type="match status" value="1"/>
</dbReference>
<dbReference type="GO" id="GO:0005778">
    <property type="term" value="C:peroxisomal membrane"/>
    <property type="evidence" value="ECO:0007669"/>
    <property type="project" value="TreeGrafter"/>
</dbReference>
<feature type="region of interest" description="Disordered" evidence="8">
    <location>
        <begin position="790"/>
        <end position="895"/>
    </location>
</feature>
<dbReference type="Pfam" id="PF00005">
    <property type="entry name" value="ABC_tran"/>
    <property type="match status" value="1"/>
</dbReference>
<gene>
    <name evidence="12" type="ORF">CYBJADRAFT_161514</name>
</gene>
<dbReference type="GO" id="GO:0042760">
    <property type="term" value="P:very long-chain fatty acid catabolic process"/>
    <property type="evidence" value="ECO:0007669"/>
    <property type="project" value="TreeGrafter"/>
</dbReference>
<keyword evidence="13" id="KW-1185">Reference proteome</keyword>
<keyword evidence="6 9" id="KW-1133">Transmembrane helix</keyword>
<keyword evidence="7 9" id="KW-0472">Membrane</keyword>
<feature type="transmembrane region" description="Helical" evidence="9">
    <location>
        <begin position="39"/>
        <end position="59"/>
    </location>
</feature>
<dbReference type="PROSITE" id="PS50893">
    <property type="entry name" value="ABC_TRANSPORTER_2"/>
    <property type="match status" value="1"/>
</dbReference>
<keyword evidence="2" id="KW-0813">Transport</keyword>
<dbReference type="PROSITE" id="PS50929">
    <property type="entry name" value="ABC_TM1F"/>
    <property type="match status" value="1"/>
</dbReference>
<dbReference type="GO" id="GO:0005524">
    <property type="term" value="F:ATP binding"/>
    <property type="evidence" value="ECO:0007669"/>
    <property type="project" value="UniProtKB-KW"/>
</dbReference>
<evidence type="ECO:0000256" key="6">
    <source>
        <dbReference type="ARBA" id="ARBA00022989"/>
    </source>
</evidence>
<feature type="domain" description="ABC transporter" evidence="10">
    <location>
        <begin position="504"/>
        <end position="747"/>
    </location>
</feature>
<dbReference type="Pfam" id="PF06472">
    <property type="entry name" value="ABC_membrane_2"/>
    <property type="match status" value="1"/>
</dbReference>
<evidence type="ECO:0000259" key="10">
    <source>
        <dbReference type="PROSITE" id="PS50893"/>
    </source>
</evidence>
<dbReference type="InterPro" id="IPR036640">
    <property type="entry name" value="ABC1_TM_sf"/>
</dbReference>
<dbReference type="SUPFAM" id="SSF52540">
    <property type="entry name" value="P-loop containing nucleoside triphosphate hydrolases"/>
    <property type="match status" value="1"/>
</dbReference>
<dbReference type="Proteomes" id="UP000094389">
    <property type="component" value="Unassembled WGS sequence"/>
</dbReference>
<name>A0A1E4S6A6_CYBJN</name>
<dbReference type="GO" id="GO:0140359">
    <property type="term" value="F:ABC-type transporter activity"/>
    <property type="evidence" value="ECO:0007669"/>
    <property type="project" value="InterPro"/>
</dbReference>
<feature type="compositionally biased region" description="Low complexity" evidence="8">
    <location>
        <begin position="818"/>
        <end position="835"/>
    </location>
</feature>
<evidence type="ECO:0000256" key="7">
    <source>
        <dbReference type="ARBA" id="ARBA00023136"/>
    </source>
</evidence>
<dbReference type="GeneID" id="30988011"/>
<keyword evidence="3 9" id="KW-0812">Transmembrane</keyword>
<feature type="compositionally biased region" description="Low complexity" evidence="8">
    <location>
        <begin position="843"/>
        <end position="871"/>
    </location>
</feature>
<comment type="similarity">
    <text evidence="1">Belongs to the ABC transporter superfamily. ABCD family. Peroxisomal fatty acyl CoA transporter (TC 3.A.1.203) subfamily.</text>
</comment>
<dbReference type="EMBL" id="KV453927">
    <property type="protein sequence ID" value="ODV75039.1"/>
    <property type="molecule type" value="Genomic_DNA"/>
</dbReference>
<dbReference type="SMART" id="SM00382">
    <property type="entry name" value="AAA"/>
    <property type="match status" value="1"/>
</dbReference>
<accession>A0A1E4S6A6</accession>
<dbReference type="GO" id="GO:0015910">
    <property type="term" value="P:long-chain fatty acid import into peroxisome"/>
    <property type="evidence" value="ECO:0007669"/>
    <property type="project" value="TreeGrafter"/>
</dbReference>
<dbReference type="STRING" id="983966.A0A1E4S6A6"/>
<evidence type="ECO:0000259" key="11">
    <source>
        <dbReference type="PROSITE" id="PS50929"/>
    </source>
</evidence>
<evidence type="ECO:0000256" key="4">
    <source>
        <dbReference type="ARBA" id="ARBA00022741"/>
    </source>
</evidence>
<dbReference type="InterPro" id="IPR050835">
    <property type="entry name" value="ABC_transporter_sub-D"/>
</dbReference>
<evidence type="ECO:0000256" key="9">
    <source>
        <dbReference type="SAM" id="Phobius"/>
    </source>
</evidence>
<dbReference type="Gene3D" id="3.40.50.300">
    <property type="entry name" value="P-loop containing nucleotide triphosphate hydrolases"/>
    <property type="match status" value="1"/>
</dbReference>
<dbReference type="InterPro" id="IPR003593">
    <property type="entry name" value="AAA+_ATPase"/>
</dbReference>
<dbReference type="CDD" id="cd03223">
    <property type="entry name" value="ABCD_peroxisomal_ALDP"/>
    <property type="match status" value="1"/>
</dbReference>
<feature type="domain" description="ABC transmembrane type-1" evidence="11">
    <location>
        <begin position="164"/>
        <end position="391"/>
    </location>
</feature>
<dbReference type="OMA" id="IHDMYLD"/>
<dbReference type="PANTHER" id="PTHR11384">
    <property type="entry name" value="ATP-BINDING CASSETTE, SUB-FAMILY D MEMBER"/>
    <property type="match status" value="1"/>
</dbReference>
<evidence type="ECO:0000256" key="3">
    <source>
        <dbReference type="ARBA" id="ARBA00022692"/>
    </source>
</evidence>
<feature type="transmembrane region" description="Helical" evidence="9">
    <location>
        <begin position="158"/>
        <end position="180"/>
    </location>
</feature>
<dbReference type="AlphaFoldDB" id="A0A1E4S6A6"/>
<evidence type="ECO:0000256" key="2">
    <source>
        <dbReference type="ARBA" id="ARBA00022448"/>
    </source>
</evidence>
<evidence type="ECO:0000256" key="8">
    <source>
        <dbReference type="SAM" id="MobiDB-lite"/>
    </source>
</evidence>
<dbReference type="InterPro" id="IPR027417">
    <property type="entry name" value="P-loop_NTPase"/>
</dbReference>
<proteinExistence type="inferred from homology"/>
<dbReference type="SUPFAM" id="SSF90123">
    <property type="entry name" value="ABC transporter transmembrane region"/>
    <property type="match status" value="1"/>
</dbReference>
<reference evidence="12 13" key="1">
    <citation type="journal article" date="2016" name="Proc. Natl. Acad. Sci. U.S.A.">
        <title>Comparative genomics of biotechnologically important yeasts.</title>
        <authorList>
            <person name="Riley R."/>
            <person name="Haridas S."/>
            <person name="Wolfe K.H."/>
            <person name="Lopes M.R."/>
            <person name="Hittinger C.T."/>
            <person name="Goeker M."/>
            <person name="Salamov A.A."/>
            <person name="Wisecaver J.H."/>
            <person name="Long T.M."/>
            <person name="Calvey C.H."/>
            <person name="Aerts A.L."/>
            <person name="Barry K.W."/>
            <person name="Choi C."/>
            <person name="Clum A."/>
            <person name="Coughlan A.Y."/>
            <person name="Deshpande S."/>
            <person name="Douglass A.P."/>
            <person name="Hanson S.J."/>
            <person name="Klenk H.-P."/>
            <person name="LaButti K.M."/>
            <person name="Lapidus A."/>
            <person name="Lindquist E.A."/>
            <person name="Lipzen A.M."/>
            <person name="Meier-Kolthoff J.P."/>
            <person name="Ohm R.A."/>
            <person name="Otillar R.P."/>
            <person name="Pangilinan J.L."/>
            <person name="Peng Y."/>
            <person name="Rokas A."/>
            <person name="Rosa C.A."/>
            <person name="Scheuner C."/>
            <person name="Sibirny A.A."/>
            <person name="Slot J.C."/>
            <person name="Stielow J.B."/>
            <person name="Sun H."/>
            <person name="Kurtzman C.P."/>
            <person name="Blackwell M."/>
            <person name="Grigoriev I.V."/>
            <person name="Jeffries T.W."/>
        </authorList>
    </citation>
    <scope>NUCLEOTIDE SEQUENCE [LARGE SCALE GENOMIC DNA]</scope>
    <source>
        <strain evidence="13">ATCC 18201 / CBS 1600 / BCRC 20928 / JCM 3617 / NBRC 0987 / NRRL Y-1542</strain>
    </source>
</reference>
<protein>
    <recommendedName>
        <fullName evidence="14">ABC transporter domain-containing protein</fullName>
    </recommendedName>
</protein>
<dbReference type="InterPro" id="IPR011527">
    <property type="entry name" value="ABC1_TM_dom"/>
</dbReference>
<organism evidence="12 13">
    <name type="scientific">Cyberlindnera jadinii (strain ATCC 18201 / CBS 1600 / BCRC 20928 / JCM 3617 / NBRC 0987 / NRRL Y-1542)</name>
    <name type="common">Torula yeast</name>
    <name type="synonym">Candida utilis</name>
    <dbReference type="NCBI Taxonomy" id="983966"/>
    <lineage>
        <taxon>Eukaryota</taxon>
        <taxon>Fungi</taxon>
        <taxon>Dikarya</taxon>
        <taxon>Ascomycota</taxon>
        <taxon>Saccharomycotina</taxon>
        <taxon>Saccharomycetes</taxon>
        <taxon>Phaffomycetales</taxon>
        <taxon>Phaffomycetaceae</taxon>
        <taxon>Cyberlindnera</taxon>
    </lineage>
</organism>
<dbReference type="InterPro" id="IPR003439">
    <property type="entry name" value="ABC_transporter-like_ATP-bd"/>
</dbReference>
<dbReference type="Gene3D" id="1.20.1560.10">
    <property type="entry name" value="ABC transporter type 1, transmembrane domain"/>
    <property type="match status" value="1"/>
</dbReference>
<keyword evidence="5" id="KW-0067">ATP-binding</keyword>
<dbReference type="OrthoDB" id="422637at2759"/>
<feature type="transmembrane region" description="Helical" evidence="9">
    <location>
        <begin position="200"/>
        <end position="221"/>
    </location>
</feature>
<dbReference type="GO" id="GO:0016887">
    <property type="term" value="F:ATP hydrolysis activity"/>
    <property type="evidence" value="ECO:0007669"/>
    <property type="project" value="InterPro"/>
</dbReference>
<dbReference type="GO" id="GO:0006635">
    <property type="term" value="P:fatty acid beta-oxidation"/>
    <property type="evidence" value="ECO:0007669"/>
    <property type="project" value="TreeGrafter"/>
</dbReference>